<gene>
    <name evidence="4" type="ORF">LTRI10_LOCUS37185</name>
</gene>
<organism evidence="4 5">
    <name type="scientific">Linum trigynum</name>
    <dbReference type="NCBI Taxonomy" id="586398"/>
    <lineage>
        <taxon>Eukaryota</taxon>
        <taxon>Viridiplantae</taxon>
        <taxon>Streptophyta</taxon>
        <taxon>Embryophyta</taxon>
        <taxon>Tracheophyta</taxon>
        <taxon>Spermatophyta</taxon>
        <taxon>Magnoliopsida</taxon>
        <taxon>eudicotyledons</taxon>
        <taxon>Gunneridae</taxon>
        <taxon>Pentapetalae</taxon>
        <taxon>rosids</taxon>
        <taxon>fabids</taxon>
        <taxon>Malpighiales</taxon>
        <taxon>Linaceae</taxon>
        <taxon>Linum</taxon>
    </lineage>
</organism>
<evidence type="ECO:0000259" key="3">
    <source>
        <dbReference type="Pfam" id="PF11250"/>
    </source>
</evidence>
<feature type="region of interest" description="Disordered" evidence="2">
    <location>
        <begin position="116"/>
        <end position="191"/>
    </location>
</feature>
<keyword evidence="5" id="KW-1185">Reference proteome</keyword>
<dbReference type="Pfam" id="PF11250">
    <property type="entry name" value="FAF"/>
    <property type="match status" value="1"/>
</dbReference>
<reference evidence="4 5" key="1">
    <citation type="submission" date="2024-04" db="EMBL/GenBank/DDBJ databases">
        <authorList>
            <person name="Fracassetti M."/>
        </authorList>
    </citation>
    <scope>NUCLEOTIDE SEQUENCE [LARGE SCALE GENOMIC DNA]</scope>
</reference>
<dbReference type="PANTHER" id="PTHR33155:SF4">
    <property type="entry name" value="PROTEIN FANTASTIC FOUR 3"/>
    <property type="match status" value="1"/>
</dbReference>
<proteinExistence type="inferred from homology"/>
<accession>A0AAV2FEX1</accession>
<name>A0AAV2FEX1_9ROSI</name>
<feature type="domain" description="FAF" evidence="3">
    <location>
        <begin position="182"/>
        <end position="233"/>
    </location>
</feature>
<evidence type="ECO:0000256" key="1">
    <source>
        <dbReference type="ARBA" id="ARBA00008690"/>
    </source>
</evidence>
<feature type="region of interest" description="Disordered" evidence="2">
    <location>
        <begin position="279"/>
        <end position="304"/>
    </location>
</feature>
<feature type="compositionally biased region" description="Polar residues" evidence="2">
    <location>
        <begin position="74"/>
        <end position="83"/>
    </location>
</feature>
<dbReference type="InterPro" id="IPR046431">
    <property type="entry name" value="FAF_dom"/>
</dbReference>
<dbReference type="AlphaFoldDB" id="A0AAV2FEX1"/>
<dbReference type="InterPro" id="IPR021410">
    <property type="entry name" value="FAF"/>
</dbReference>
<evidence type="ECO:0000256" key="2">
    <source>
        <dbReference type="SAM" id="MobiDB-lite"/>
    </source>
</evidence>
<dbReference type="PANTHER" id="PTHR33155">
    <property type="entry name" value="FANTASTIC FOUR-LIKE PROTEIN (DUF3049)"/>
    <property type="match status" value="1"/>
</dbReference>
<dbReference type="Proteomes" id="UP001497516">
    <property type="component" value="Chromosome 6"/>
</dbReference>
<dbReference type="EMBL" id="OZ034819">
    <property type="protein sequence ID" value="CAL1396839.1"/>
    <property type="molecule type" value="Genomic_DNA"/>
</dbReference>
<feature type="region of interest" description="Disordered" evidence="2">
    <location>
        <begin position="74"/>
        <end position="94"/>
    </location>
</feature>
<feature type="compositionally biased region" description="Polar residues" evidence="2">
    <location>
        <begin position="116"/>
        <end position="140"/>
    </location>
</feature>
<evidence type="ECO:0000313" key="4">
    <source>
        <dbReference type="EMBL" id="CAL1396839.1"/>
    </source>
</evidence>
<sequence>MGTIVFQGLQSCLESQMVESRTLRLRLSAPKPTHSLELSLKPCSSADDKFLTHHKPTPAAAAVESGGWSFLQTLSDPASSPPSQILKPAAASPYATKRSVSSLSDKSLELCTENLGSETGTDHVSATDGDSSYLFSSPSPTWEAPESAEPNSPVSQPAAARSGCGNYKRSRSNSSRRGSGGFPPPLTTMRGPELVQVRRPHREGGRLVIEAVKSQSQPSCFEAERIDGRLRLHVAVVKDSPEFDSSVTASEEIAGGNGGEEEEGILIREGEGDEEIVERRRNNRNSNTAWRCKDEGGHENNGNAKGLLNWEPFWVATASLRV</sequence>
<comment type="similarity">
    <text evidence="1">Belongs to the fantastic four family.</text>
</comment>
<evidence type="ECO:0000313" key="5">
    <source>
        <dbReference type="Proteomes" id="UP001497516"/>
    </source>
</evidence>
<protein>
    <recommendedName>
        <fullName evidence="3">FAF domain-containing protein</fullName>
    </recommendedName>
</protein>